<comment type="subcellular location">
    <subcellularLocation>
        <location evidence="1 10">Cell membrane</location>
        <topology evidence="1 10">Multi-pass membrane protein</topology>
    </subcellularLocation>
</comment>
<dbReference type="GO" id="GO:0009306">
    <property type="term" value="P:protein secretion"/>
    <property type="evidence" value="ECO:0007669"/>
    <property type="project" value="UniProtKB-UniRule"/>
</dbReference>
<dbReference type="GO" id="GO:0065002">
    <property type="term" value="P:intracellular protein transmembrane transport"/>
    <property type="evidence" value="ECO:0007669"/>
    <property type="project" value="TreeGrafter"/>
</dbReference>
<keyword evidence="8 10" id="KW-0811">Translocation</keyword>
<comment type="caution">
    <text evidence="10">Lacks conserved residue(s) required for the propagation of feature annotation.</text>
</comment>
<evidence type="ECO:0000256" key="10">
    <source>
        <dbReference type="RuleBase" id="RU365087"/>
    </source>
</evidence>
<comment type="similarity">
    <text evidence="2 10">Belongs to the SecG family.</text>
</comment>
<sequence>MYGLLIAFHVLVSVLLIIAVLIQQTKGTGLSSVFGGGGTETLFGGRGAAPFLMKVTSGLAVAFFITSLLLVITYRSPRMKTATEEILKEPAPELPTGIQPIVPEEEPELPEGPPIPGGGE</sequence>
<evidence type="ECO:0000256" key="7">
    <source>
        <dbReference type="ARBA" id="ARBA00022989"/>
    </source>
</evidence>
<dbReference type="AlphaFoldDB" id="A0A660SKT2"/>
<evidence type="ECO:0000313" key="13">
    <source>
        <dbReference type="Proteomes" id="UP000268469"/>
    </source>
</evidence>
<evidence type="ECO:0000256" key="2">
    <source>
        <dbReference type="ARBA" id="ARBA00008445"/>
    </source>
</evidence>
<dbReference type="NCBIfam" id="TIGR00810">
    <property type="entry name" value="secG"/>
    <property type="match status" value="1"/>
</dbReference>
<dbReference type="Proteomes" id="UP000268469">
    <property type="component" value="Unassembled WGS sequence"/>
</dbReference>
<feature type="compositionally biased region" description="Pro residues" evidence="11">
    <location>
        <begin position="110"/>
        <end position="120"/>
    </location>
</feature>
<evidence type="ECO:0000256" key="9">
    <source>
        <dbReference type="ARBA" id="ARBA00023136"/>
    </source>
</evidence>
<dbReference type="EMBL" id="QNBE01000009">
    <property type="protein sequence ID" value="RKX71418.1"/>
    <property type="molecule type" value="Genomic_DNA"/>
</dbReference>
<evidence type="ECO:0000256" key="6">
    <source>
        <dbReference type="ARBA" id="ARBA00022927"/>
    </source>
</evidence>
<gene>
    <name evidence="12" type="primary">secG</name>
    <name evidence="12" type="ORF">DRP53_01550</name>
</gene>
<keyword evidence="4 10" id="KW-1003">Cell membrane</keyword>
<accession>A0A660SKT2</accession>
<dbReference type="GO" id="GO:0005886">
    <property type="term" value="C:plasma membrane"/>
    <property type="evidence" value="ECO:0007669"/>
    <property type="project" value="UniProtKB-SubCell"/>
</dbReference>
<evidence type="ECO:0000256" key="4">
    <source>
        <dbReference type="ARBA" id="ARBA00022475"/>
    </source>
</evidence>
<evidence type="ECO:0000256" key="1">
    <source>
        <dbReference type="ARBA" id="ARBA00004651"/>
    </source>
</evidence>
<evidence type="ECO:0000313" key="12">
    <source>
        <dbReference type="EMBL" id="RKX71418.1"/>
    </source>
</evidence>
<keyword evidence="9 10" id="KW-0472">Membrane</keyword>
<evidence type="ECO:0000256" key="11">
    <source>
        <dbReference type="SAM" id="MobiDB-lite"/>
    </source>
</evidence>
<feature type="region of interest" description="Disordered" evidence="11">
    <location>
        <begin position="93"/>
        <end position="120"/>
    </location>
</feature>
<keyword evidence="5 10" id="KW-0812">Transmembrane</keyword>
<dbReference type="GO" id="GO:0015450">
    <property type="term" value="F:protein-transporting ATPase activity"/>
    <property type="evidence" value="ECO:0007669"/>
    <property type="project" value="UniProtKB-UniRule"/>
</dbReference>
<evidence type="ECO:0000256" key="5">
    <source>
        <dbReference type="ARBA" id="ARBA00022692"/>
    </source>
</evidence>
<keyword evidence="7 10" id="KW-1133">Transmembrane helix</keyword>
<dbReference type="Pfam" id="PF03840">
    <property type="entry name" value="SecG"/>
    <property type="match status" value="1"/>
</dbReference>
<keyword evidence="3 10" id="KW-0813">Transport</keyword>
<organism evidence="12 13">
    <name type="scientific">candidate division WOR-3 bacterium</name>
    <dbReference type="NCBI Taxonomy" id="2052148"/>
    <lineage>
        <taxon>Bacteria</taxon>
        <taxon>Bacteria division WOR-3</taxon>
    </lineage>
</organism>
<comment type="function">
    <text evidence="10">Involved in protein export. Participates in an early event of protein translocation.</text>
</comment>
<comment type="caution">
    <text evidence="12">The sequence shown here is derived from an EMBL/GenBank/DDBJ whole genome shotgun (WGS) entry which is preliminary data.</text>
</comment>
<protein>
    <recommendedName>
        <fullName evidence="10">Protein-export membrane protein SecG</fullName>
    </recommendedName>
</protein>
<feature type="transmembrane region" description="Helical" evidence="10">
    <location>
        <begin position="51"/>
        <end position="72"/>
    </location>
</feature>
<keyword evidence="6 10" id="KW-0653">Protein transport</keyword>
<proteinExistence type="inferred from homology"/>
<dbReference type="PANTHER" id="PTHR34182">
    <property type="entry name" value="PROTEIN-EXPORT MEMBRANE PROTEIN SECG"/>
    <property type="match status" value="1"/>
</dbReference>
<dbReference type="PRINTS" id="PR01651">
    <property type="entry name" value="SECGEXPORT"/>
</dbReference>
<evidence type="ECO:0000256" key="3">
    <source>
        <dbReference type="ARBA" id="ARBA00022448"/>
    </source>
</evidence>
<dbReference type="InterPro" id="IPR004692">
    <property type="entry name" value="SecG"/>
</dbReference>
<dbReference type="PANTHER" id="PTHR34182:SF1">
    <property type="entry name" value="PROTEIN-EXPORT MEMBRANE PROTEIN SECG"/>
    <property type="match status" value="1"/>
</dbReference>
<evidence type="ECO:0000256" key="8">
    <source>
        <dbReference type="ARBA" id="ARBA00023010"/>
    </source>
</evidence>
<reference evidence="12 13" key="1">
    <citation type="submission" date="2018-06" db="EMBL/GenBank/DDBJ databases">
        <title>Extensive metabolic versatility and redundancy in microbially diverse, dynamic hydrothermal sediments.</title>
        <authorList>
            <person name="Dombrowski N."/>
            <person name="Teske A."/>
            <person name="Baker B.J."/>
        </authorList>
    </citation>
    <scope>NUCLEOTIDE SEQUENCE [LARGE SCALE GENOMIC DNA]</scope>
    <source>
        <strain evidence="12">B36_G15</strain>
    </source>
</reference>
<dbReference type="GO" id="GO:0043952">
    <property type="term" value="P:protein transport by the Sec complex"/>
    <property type="evidence" value="ECO:0007669"/>
    <property type="project" value="TreeGrafter"/>
</dbReference>
<name>A0A660SKT2_UNCW3</name>